<dbReference type="InterPro" id="IPR006608">
    <property type="entry name" value="CC2D1A/B_DM14"/>
</dbReference>
<dbReference type="SUPFAM" id="SSF49562">
    <property type="entry name" value="C2 domain (Calcium/lipid-binding domain, CaLB)"/>
    <property type="match status" value="1"/>
</dbReference>
<dbReference type="EMBL" id="OU963896">
    <property type="protein sequence ID" value="CAH2988474.1"/>
    <property type="molecule type" value="Genomic_DNA"/>
</dbReference>
<evidence type="ECO:0000313" key="4">
    <source>
        <dbReference type="EMBL" id="CAH2988474.1"/>
    </source>
</evidence>
<dbReference type="PANTHER" id="PTHR13076">
    <property type="entry name" value="COILED-COIL AND C2 DOMAIN-CONTAINING PROTEIN 1-LIKE"/>
    <property type="match status" value="1"/>
</dbReference>
<feature type="compositionally biased region" description="Pro residues" evidence="2">
    <location>
        <begin position="204"/>
        <end position="226"/>
    </location>
</feature>
<reference evidence="4" key="1">
    <citation type="submission" date="2021-12" db="EMBL/GenBank/DDBJ databases">
        <authorList>
            <person name="King R."/>
        </authorList>
    </citation>
    <scope>NUCLEOTIDE SEQUENCE</scope>
</reference>
<proteinExistence type="inferred from homology"/>
<dbReference type="SMART" id="SM00685">
    <property type="entry name" value="DM14"/>
    <property type="match status" value="4"/>
</dbReference>
<feature type="region of interest" description="Disordered" evidence="2">
    <location>
        <begin position="176"/>
        <end position="267"/>
    </location>
</feature>
<accession>A0ABN8L637</accession>
<feature type="region of interest" description="Disordered" evidence="2">
    <location>
        <begin position="414"/>
        <end position="471"/>
    </location>
</feature>
<sequence>MFKKPTSGKKTKLSQFGLLDVDIDDGDDEVMDMSDDDIDLEAELAAMGGGGGRSARPKKPAPVPAANLDAMIAQSLKDVPSDEEVSDVDEDDPELLSELRELAIDDEETLLPQSRTTRPAPPPPGAPASGQNSTVSLLQERISNYTLAEKNAKASGESSRARRFARGLKTLNDLLKQAKAGKPIKDEDIPPPVSMGKPTSPEAAPEPPPRIADPIPNVPEPVPDIPEPGDPEPDDEPASLPEPVGPPPPPPRESATTDLDPEKQRGLQIILQRKEEFKAAALSSKRAGDKAMALEFLKVVKQFDLVVDAYKAGHEMDLSELPSPQGIEAAFRSQGKEESQVQTSEERDPAPAQSAESGGLITAATVDEALKQRLTAFQEQESKAKEAGNSSKARRMGRIVKQYKDAIRLHAAGKPISADELPTPAGYAPLPGEGAPSSKPAPSPAPAPAPRPAPSPPTSTSSSASGSSSRYEKQLTLLLHRQQQFKEAAIKAKKAGDIEQAKEYLRAAKGFDSVIEAARGGLVVDLQSLPIPPRAKTQLENTFDIVSAEDCGPSADGASTISADDDDVLSRLHQQLSSQLKLCLSNRDHNKAMGHIAEANRFDHLAVTVQQDLDVVAVAKSLGQNPPKFHYESRQFAVVQCNTDLNENDLELTIVRGIAYNVPNPKEVDTYVKFDFPYPQDAPVSDRTALVKDTNSPEYNAVFPLAIQRGSRPCLRVFKRQAIKMEVYSRGCGGSCVCDALLCCSGWFRSDSLLGACAVKLAPLETQVTLHEAFPLMDGRRPAGGSLEVKLRVRTPLLQQQVEHTKHRWLVIDN</sequence>
<dbReference type="InterPro" id="IPR039725">
    <property type="entry name" value="CC2D1A/B"/>
</dbReference>
<comment type="similarity">
    <text evidence="1">Belongs to the CC2D1 family.</text>
</comment>
<protein>
    <recommendedName>
        <fullName evidence="3">C2 domain-containing protein</fullName>
    </recommendedName>
</protein>
<feature type="region of interest" description="Disordered" evidence="2">
    <location>
        <begin position="318"/>
        <end position="364"/>
    </location>
</feature>
<feature type="compositionally biased region" description="Basic and acidic residues" evidence="2">
    <location>
        <begin position="334"/>
        <end position="349"/>
    </location>
</feature>
<feature type="compositionally biased region" description="Pro residues" evidence="2">
    <location>
        <begin position="243"/>
        <end position="252"/>
    </location>
</feature>
<dbReference type="Gene3D" id="2.60.40.150">
    <property type="entry name" value="C2 domain"/>
    <property type="match status" value="1"/>
</dbReference>
<evidence type="ECO:0000256" key="1">
    <source>
        <dbReference type="ARBA" id="ARBA00010672"/>
    </source>
</evidence>
<feature type="compositionally biased region" description="Acidic residues" evidence="2">
    <location>
        <begin position="227"/>
        <end position="237"/>
    </location>
</feature>
<organism evidence="4 5">
    <name type="scientific">Chilo suppressalis</name>
    <name type="common">Asiatic rice borer moth</name>
    <dbReference type="NCBI Taxonomy" id="168631"/>
    <lineage>
        <taxon>Eukaryota</taxon>
        <taxon>Metazoa</taxon>
        <taxon>Ecdysozoa</taxon>
        <taxon>Arthropoda</taxon>
        <taxon>Hexapoda</taxon>
        <taxon>Insecta</taxon>
        <taxon>Pterygota</taxon>
        <taxon>Neoptera</taxon>
        <taxon>Endopterygota</taxon>
        <taxon>Lepidoptera</taxon>
        <taxon>Glossata</taxon>
        <taxon>Ditrysia</taxon>
        <taxon>Pyraloidea</taxon>
        <taxon>Crambidae</taxon>
        <taxon>Crambinae</taxon>
        <taxon>Chilo</taxon>
    </lineage>
</organism>
<feature type="compositionally biased region" description="Acidic residues" evidence="2">
    <location>
        <begin position="81"/>
        <end position="95"/>
    </location>
</feature>
<dbReference type="InterPro" id="IPR000008">
    <property type="entry name" value="C2_dom"/>
</dbReference>
<dbReference type="Pfam" id="PF21528">
    <property type="entry name" value="CC2D1A-B_DM14"/>
    <property type="match status" value="3"/>
</dbReference>
<feature type="compositionally biased region" description="Low complexity" evidence="2">
    <location>
        <begin position="458"/>
        <end position="469"/>
    </location>
</feature>
<gene>
    <name evidence="4" type="ORF">CHILSU_LOCUS7944</name>
</gene>
<feature type="compositionally biased region" description="Polar residues" evidence="2">
    <location>
        <begin position="132"/>
        <end position="142"/>
    </location>
</feature>
<evidence type="ECO:0000256" key="2">
    <source>
        <dbReference type="SAM" id="MobiDB-lite"/>
    </source>
</evidence>
<feature type="domain" description="C2" evidence="3">
    <location>
        <begin position="630"/>
        <end position="774"/>
    </location>
</feature>
<name>A0ABN8L637_CHISP</name>
<dbReference type="Proteomes" id="UP001153292">
    <property type="component" value="Chromosome 3"/>
</dbReference>
<feature type="region of interest" description="Disordered" evidence="2">
    <location>
        <begin position="377"/>
        <end position="396"/>
    </location>
</feature>
<dbReference type="PROSITE" id="PS50004">
    <property type="entry name" value="C2"/>
    <property type="match status" value="1"/>
</dbReference>
<keyword evidence="5" id="KW-1185">Reference proteome</keyword>
<feature type="region of interest" description="Disordered" evidence="2">
    <location>
        <begin position="46"/>
        <end position="142"/>
    </location>
</feature>
<evidence type="ECO:0000259" key="3">
    <source>
        <dbReference type="PROSITE" id="PS50004"/>
    </source>
</evidence>
<feature type="compositionally biased region" description="Pro residues" evidence="2">
    <location>
        <begin position="439"/>
        <end position="457"/>
    </location>
</feature>
<evidence type="ECO:0000313" key="5">
    <source>
        <dbReference type="Proteomes" id="UP001153292"/>
    </source>
</evidence>
<dbReference type="InterPro" id="IPR035892">
    <property type="entry name" value="C2_domain_sf"/>
</dbReference>
<dbReference type="PANTHER" id="PTHR13076:SF9">
    <property type="entry name" value="COILED-COIL AND C2 DOMAIN-CONTAINING PROTEIN 1-LIKE"/>
    <property type="match status" value="1"/>
</dbReference>